<dbReference type="OrthoDB" id="10036721at2759"/>
<evidence type="ECO:0000313" key="8">
    <source>
        <dbReference type="EMBL" id="KAF5378488.1"/>
    </source>
</evidence>
<organism evidence="8 9">
    <name type="scientific">Tricholomella constricta</name>
    <dbReference type="NCBI Taxonomy" id="117010"/>
    <lineage>
        <taxon>Eukaryota</taxon>
        <taxon>Fungi</taxon>
        <taxon>Dikarya</taxon>
        <taxon>Basidiomycota</taxon>
        <taxon>Agaricomycotina</taxon>
        <taxon>Agaricomycetes</taxon>
        <taxon>Agaricomycetidae</taxon>
        <taxon>Agaricales</taxon>
        <taxon>Tricholomatineae</taxon>
        <taxon>Lyophyllaceae</taxon>
        <taxon>Tricholomella</taxon>
    </lineage>
</organism>
<dbReference type="InterPro" id="IPR008979">
    <property type="entry name" value="Galactose-bd-like_sf"/>
</dbReference>
<dbReference type="InterPro" id="IPR035396">
    <property type="entry name" value="Bac_rhamnosid6H"/>
</dbReference>
<proteinExistence type="predicted"/>
<feature type="domain" description="Alpha-L-rhamnosidase six-hairpin glycosidase" evidence="6">
    <location>
        <begin position="822"/>
        <end position="1157"/>
    </location>
</feature>
<dbReference type="InterPro" id="IPR035398">
    <property type="entry name" value="Bac_rhamnosid_C"/>
</dbReference>
<sequence length="1267" mass="135723">MKVKWTLYLFATVFIGLYEALAAVAQITISDLQVENKVALVGIDVKPRFSWIVNSAQRGATQTSYQILVSKSQAEGSDVWNSGVISSNKPYLIEYAGPALSSDTHYFWSVNVVTTAGSGSASSEFTTGFLSASDWNPSLWIGKPATGLAIPDALISSFRSASWIWTSETGATNAPAGDRAFRKTFTSPSGKTSTSALILMTVDDQFTLYVNGNLVGASPTSQDIWRTSQRFSVPLNAGSNLFAVRATNLADVSSGGNSPAGLLASIQITFSDGTTTIISSDSSWRSIKTVPANFQSPSLDDSSWAAANVLAQYGSGPWGTGVALPSGDVTPTISLTDSTWIWSSESAQPSAPAQPRAFRKTFQTPSGKTLKSAFIILTVDDGFTLYVNGALVGSSPDQIDIWKSAQRFTVPLSGSSSTVFAVKADNLADVASGGPSPAGLLAAIQVVYTDGSSTVLLSDTTWKVNKNVPTGFELPSTDDSSWSSATSLGKYGVSPWNTQVSISDALGEHPAPLLRKEFSVSKAISFARLYYAVGGYASITINGVPASDHVLTPGFTKYDTQTEYVVIDVASKLKAGNNAIGVELGRSHYAVTQGNVWNWNNAPWRAEPTLRTVLSIGYTDGTKARVVTDGTWQVTEGPTRLDDVFGGENFDASYLKPGFDSPGFVTTGWVNAQVVTGPKGVLVRQRELPSRVVQSMKPVSITQPVNGIYVAAFERVVAGWAKITVTGPAKTLITIHFGEKLKASPLFSDGTVIFEDNNHYYANNFQTDRFWLAGTGAPEVFEPKFSYKGYQYVQLEGWPGTSAPTADDIVGQVVHDDLPPRGGFDSSSDLLNKLHKAVVFTMLNNVHSIPEDCPTFEKNGWSGDAMLGAEMFLTNLGAEDLLAKYVRDLAESRPNGSGPPGVIAPDSGWGANNHSPTWHSAFIFIPWWLYQYRGDRRVLEDHYDSMKNYVEFELGRSPNNIASTGLGDWVSPETSPAGGNAPEDMRVSATAYLYKMLTTMNQIAAVLGKSADATTFSSQAANVKTAFNNAFLSKSTGYYVGVGDSGYRQTHNLLALAFDLAPNATAAQNAADSISNDVVSRGNHLNTGALGTKYILPMLTDYKHGDTAFAVAQQTTFPSWGFWIANGANTMWEHWALESRSRDHLFLGTFEDWLYKHLAGIQLSSPAFETVSIAPVLTAQLASARAWTMTPFGNLTVDWANISGNIRIDVGVPVGVNATVVIPASSVQQVLEGGQQLSSQGIVVLGSDNNNVRVSVASGKYSFTVAK</sequence>
<dbReference type="SUPFAM" id="SSF49785">
    <property type="entry name" value="Galactose-binding domain-like"/>
    <property type="match status" value="2"/>
</dbReference>
<dbReference type="GO" id="GO:0005975">
    <property type="term" value="P:carbohydrate metabolic process"/>
    <property type="evidence" value="ECO:0007669"/>
    <property type="project" value="InterPro"/>
</dbReference>
<dbReference type="Pfam" id="PF08531">
    <property type="entry name" value="Bac_rhamnosid_N"/>
    <property type="match status" value="1"/>
</dbReference>
<feature type="domain" description="Alpha-L-rhamnosidase concanavalin-like" evidence="4">
    <location>
        <begin position="707"/>
        <end position="815"/>
    </location>
</feature>
<dbReference type="GO" id="GO:0030596">
    <property type="term" value="F:alpha-L-rhamnosidase activity"/>
    <property type="evidence" value="ECO:0007669"/>
    <property type="project" value="UniProtKB-EC"/>
</dbReference>
<dbReference type="Pfam" id="PF05592">
    <property type="entry name" value="Bac_rhamnosid"/>
    <property type="match status" value="1"/>
</dbReference>
<comment type="catalytic activity">
    <reaction evidence="1">
        <text>Hydrolysis of terminal non-reducing alpha-L-rhamnose residues in alpha-L-rhamnosides.</text>
        <dbReference type="EC" id="3.2.1.40"/>
    </reaction>
</comment>
<dbReference type="InterPro" id="IPR013737">
    <property type="entry name" value="Bac_rhamnosid_N"/>
</dbReference>
<feature type="domain" description="Alpha-L-rhamnosidase C-terminal" evidence="7">
    <location>
        <begin position="1160"/>
        <end position="1230"/>
    </location>
</feature>
<evidence type="ECO:0000256" key="2">
    <source>
        <dbReference type="ARBA" id="ARBA00012652"/>
    </source>
</evidence>
<dbReference type="Gene3D" id="1.50.10.10">
    <property type="match status" value="1"/>
</dbReference>
<evidence type="ECO:0000259" key="4">
    <source>
        <dbReference type="Pfam" id="PF05592"/>
    </source>
</evidence>
<dbReference type="AlphaFoldDB" id="A0A8H5M2H5"/>
<name>A0A8H5M2H5_9AGAR</name>
<dbReference type="PANTHER" id="PTHR33307:SF6">
    <property type="entry name" value="ALPHA-RHAMNOSIDASE (EUROFUNG)-RELATED"/>
    <property type="match status" value="1"/>
</dbReference>
<evidence type="ECO:0000256" key="3">
    <source>
        <dbReference type="ARBA" id="ARBA00022801"/>
    </source>
</evidence>
<reference evidence="8 9" key="1">
    <citation type="journal article" date="2020" name="ISME J.">
        <title>Uncovering the hidden diversity of litter-decomposition mechanisms in mushroom-forming fungi.</title>
        <authorList>
            <person name="Floudas D."/>
            <person name="Bentzer J."/>
            <person name="Ahren D."/>
            <person name="Johansson T."/>
            <person name="Persson P."/>
            <person name="Tunlid A."/>
        </authorList>
    </citation>
    <scope>NUCLEOTIDE SEQUENCE [LARGE SCALE GENOMIC DNA]</scope>
    <source>
        <strain evidence="8 9">CBS 661.87</strain>
    </source>
</reference>
<keyword evidence="3" id="KW-0378">Hydrolase</keyword>
<dbReference type="InterPro" id="IPR013783">
    <property type="entry name" value="Ig-like_fold"/>
</dbReference>
<dbReference type="InterPro" id="IPR008928">
    <property type="entry name" value="6-hairpin_glycosidase_sf"/>
</dbReference>
<accession>A0A8H5M2H5</accession>
<dbReference type="InterPro" id="IPR016007">
    <property type="entry name" value="Alpha_rhamnosid"/>
</dbReference>
<dbReference type="Gene3D" id="2.60.420.10">
    <property type="entry name" value="Maltose phosphorylase, domain 3"/>
    <property type="match status" value="1"/>
</dbReference>
<protein>
    <recommendedName>
        <fullName evidence="2">alpha-L-rhamnosidase</fullName>
        <ecNumber evidence="2">3.2.1.40</ecNumber>
    </recommendedName>
</protein>
<dbReference type="Proteomes" id="UP000565441">
    <property type="component" value="Unassembled WGS sequence"/>
</dbReference>
<dbReference type="Gene3D" id="2.60.40.10">
    <property type="entry name" value="Immunoglobulins"/>
    <property type="match status" value="1"/>
</dbReference>
<dbReference type="Pfam" id="PF17389">
    <property type="entry name" value="Bac_rhamnosid6H"/>
    <property type="match status" value="1"/>
</dbReference>
<dbReference type="InterPro" id="IPR008902">
    <property type="entry name" value="Rhamnosid_concanavalin"/>
</dbReference>
<evidence type="ECO:0000256" key="1">
    <source>
        <dbReference type="ARBA" id="ARBA00001445"/>
    </source>
</evidence>
<comment type="caution">
    <text evidence="8">The sequence shown here is derived from an EMBL/GenBank/DDBJ whole genome shotgun (WGS) entry which is preliminary data.</text>
</comment>
<dbReference type="InterPro" id="IPR012341">
    <property type="entry name" value="6hp_glycosidase-like_sf"/>
</dbReference>
<evidence type="ECO:0000259" key="7">
    <source>
        <dbReference type="Pfam" id="PF17390"/>
    </source>
</evidence>
<evidence type="ECO:0000259" key="5">
    <source>
        <dbReference type="Pfam" id="PF08531"/>
    </source>
</evidence>
<evidence type="ECO:0000313" key="9">
    <source>
        <dbReference type="Proteomes" id="UP000565441"/>
    </source>
</evidence>
<dbReference type="EMBL" id="JAACJP010000019">
    <property type="protein sequence ID" value="KAF5378488.1"/>
    <property type="molecule type" value="Genomic_DNA"/>
</dbReference>
<dbReference type="Gene3D" id="2.60.120.260">
    <property type="entry name" value="Galactose-binding domain-like"/>
    <property type="match status" value="4"/>
</dbReference>
<dbReference type="EC" id="3.2.1.40" evidence="2"/>
<keyword evidence="9" id="KW-1185">Reference proteome</keyword>
<dbReference type="PANTHER" id="PTHR33307">
    <property type="entry name" value="ALPHA-RHAMNOSIDASE (EUROFUNG)"/>
    <property type="match status" value="1"/>
</dbReference>
<dbReference type="SUPFAM" id="SSF48208">
    <property type="entry name" value="Six-hairpin glycosidases"/>
    <property type="match status" value="1"/>
</dbReference>
<dbReference type="Pfam" id="PF25788">
    <property type="entry name" value="Ig_Rha78A_N"/>
    <property type="match status" value="1"/>
</dbReference>
<feature type="domain" description="Bacterial alpha-L-rhamnosidase N-terminal" evidence="5">
    <location>
        <begin position="522"/>
        <end position="694"/>
    </location>
</feature>
<evidence type="ECO:0000259" key="6">
    <source>
        <dbReference type="Pfam" id="PF17389"/>
    </source>
</evidence>
<dbReference type="Pfam" id="PF17390">
    <property type="entry name" value="Bac_rhamnosid_C"/>
    <property type="match status" value="1"/>
</dbReference>
<gene>
    <name evidence="8" type="ORF">D9615_007133</name>
</gene>